<evidence type="ECO:0000256" key="14">
    <source>
        <dbReference type="ARBA" id="ARBA00049494"/>
    </source>
</evidence>
<dbReference type="NCBIfam" id="NF004160">
    <property type="entry name" value="PRK05627.1-3"/>
    <property type="match status" value="1"/>
</dbReference>
<dbReference type="InterPro" id="IPR023465">
    <property type="entry name" value="Riboflavin_kinase_dom_sf"/>
</dbReference>
<comment type="catalytic activity">
    <reaction evidence="13 15">
        <text>riboflavin + ATP = FMN + ADP + H(+)</text>
        <dbReference type="Rhea" id="RHEA:14357"/>
        <dbReference type="ChEBI" id="CHEBI:15378"/>
        <dbReference type="ChEBI" id="CHEBI:30616"/>
        <dbReference type="ChEBI" id="CHEBI:57986"/>
        <dbReference type="ChEBI" id="CHEBI:58210"/>
        <dbReference type="ChEBI" id="CHEBI:456216"/>
        <dbReference type="EC" id="2.7.1.26"/>
    </reaction>
</comment>
<evidence type="ECO:0000256" key="6">
    <source>
        <dbReference type="ARBA" id="ARBA00022679"/>
    </source>
</evidence>
<dbReference type="SUPFAM" id="SSF52374">
    <property type="entry name" value="Nucleotidylyl transferase"/>
    <property type="match status" value="1"/>
</dbReference>
<comment type="pathway">
    <text evidence="3 15">Cofactor biosynthesis; FMN biosynthesis; FMN from riboflavin (ATP route): step 1/1.</text>
</comment>
<dbReference type="EC" id="2.7.1.26" evidence="15"/>
<evidence type="ECO:0000256" key="15">
    <source>
        <dbReference type="PIRNR" id="PIRNR004491"/>
    </source>
</evidence>
<dbReference type="GO" id="GO:0008531">
    <property type="term" value="F:riboflavin kinase activity"/>
    <property type="evidence" value="ECO:0007669"/>
    <property type="project" value="UniProtKB-EC"/>
</dbReference>
<evidence type="ECO:0000256" key="4">
    <source>
        <dbReference type="ARBA" id="ARBA00022630"/>
    </source>
</evidence>
<keyword evidence="18" id="KW-1185">Reference proteome</keyword>
<accession>A0ABS3M7D2</accession>
<dbReference type="SUPFAM" id="SSF82114">
    <property type="entry name" value="Riboflavin kinase-like"/>
    <property type="match status" value="1"/>
</dbReference>
<sequence length="312" mass="35714">MKIIRVNSDTGNLPPTVATIGFFDGVHRGHQHLIRHVVEEARRSRMMSTVITFDRHPRQVLQSDYRPRLLTPLDGKLLLLSKTGCDQTAVLSFTREMAALSARDFMRYVLVDQLNVRKLIIGYDNRFGHNRREGFVDYVRYGREMGMEVLLDTAFAINGVRISSSMIRSLLKEGRVDMARRCLGYPYTLAGKVVGGYRNGRKLGFPTANVDVAETEQLIPEPGVYAVRVRLEHSVTQLPGMMNIGTRPTFDGHEQTLEVHIFDFEDNLYGQQVMVSFVQRIRSERRFDNLLQLTEQLKDDRVKAAELLELED</sequence>
<keyword evidence="5 15" id="KW-0288">FMN</keyword>
<comment type="caution">
    <text evidence="17">The sequence shown here is derived from an EMBL/GenBank/DDBJ whole genome shotgun (WGS) entry which is preliminary data.</text>
</comment>
<comment type="catalytic activity">
    <reaction evidence="14 15">
        <text>FMN + ATP + H(+) = FAD + diphosphate</text>
        <dbReference type="Rhea" id="RHEA:17237"/>
        <dbReference type="ChEBI" id="CHEBI:15378"/>
        <dbReference type="ChEBI" id="CHEBI:30616"/>
        <dbReference type="ChEBI" id="CHEBI:33019"/>
        <dbReference type="ChEBI" id="CHEBI:57692"/>
        <dbReference type="ChEBI" id="CHEBI:58210"/>
        <dbReference type="EC" id="2.7.7.2"/>
    </reaction>
</comment>
<evidence type="ECO:0000259" key="16">
    <source>
        <dbReference type="SMART" id="SM00904"/>
    </source>
</evidence>
<dbReference type="InterPro" id="IPR002606">
    <property type="entry name" value="Riboflavin_kinase_bac"/>
</dbReference>
<keyword evidence="4 15" id="KW-0285">Flavoprotein</keyword>
<dbReference type="InterPro" id="IPR015864">
    <property type="entry name" value="FAD_synthase"/>
</dbReference>
<dbReference type="GO" id="GO:0003919">
    <property type="term" value="F:FMN adenylyltransferase activity"/>
    <property type="evidence" value="ECO:0007669"/>
    <property type="project" value="UniProtKB-EC"/>
</dbReference>
<dbReference type="PANTHER" id="PTHR22749:SF6">
    <property type="entry name" value="RIBOFLAVIN KINASE"/>
    <property type="match status" value="1"/>
</dbReference>
<feature type="domain" description="Riboflavin kinase" evidence="16">
    <location>
        <begin position="182"/>
        <end position="309"/>
    </location>
</feature>
<evidence type="ECO:0000256" key="13">
    <source>
        <dbReference type="ARBA" id="ARBA00047880"/>
    </source>
</evidence>
<evidence type="ECO:0000256" key="7">
    <source>
        <dbReference type="ARBA" id="ARBA00022695"/>
    </source>
</evidence>
<dbReference type="NCBIfam" id="TIGR00083">
    <property type="entry name" value="ribF"/>
    <property type="match status" value="1"/>
</dbReference>
<dbReference type="NCBIfam" id="NF004162">
    <property type="entry name" value="PRK05627.1-5"/>
    <property type="match status" value="1"/>
</dbReference>
<dbReference type="InterPro" id="IPR015865">
    <property type="entry name" value="Riboflavin_kinase_bac/euk"/>
</dbReference>
<dbReference type="Pfam" id="PF06574">
    <property type="entry name" value="FAD_syn"/>
    <property type="match status" value="1"/>
</dbReference>
<dbReference type="CDD" id="cd02064">
    <property type="entry name" value="FAD_synthetase_N"/>
    <property type="match status" value="1"/>
</dbReference>
<keyword evidence="6 15" id="KW-0808">Transferase</keyword>
<dbReference type="InterPro" id="IPR023468">
    <property type="entry name" value="Riboflavin_kinase"/>
</dbReference>
<dbReference type="Gene3D" id="3.40.50.620">
    <property type="entry name" value="HUPs"/>
    <property type="match status" value="1"/>
</dbReference>
<comment type="pathway">
    <text evidence="2 15">Cofactor biosynthesis; FAD biosynthesis; FAD from FMN: step 1/1.</text>
</comment>
<dbReference type="SMART" id="SM00904">
    <property type="entry name" value="Flavokinase"/>
    <property type="match status" value="1"/>
</dbReference>
<keyword evidence="12" id="KW-0511">Multifunctional enzyme</keyword>
<dbReference type="PIRSF" id="PIRSF004491">
    <property type="entry name" value="FAD_Synth"/>
    <property type="match status" value="1"/>
</dbReference>
<evidence type="ECO:0000256" key="2">
    <source>
        <dbReference type="ARBA" id="ARBA00004726"/>
    </source>
</evidence>
<gene>
    <name evidence="17" type="ORF">JHU38_09850</name>
</gene>
<keyword evidence="11 15" id="KW-0067">ATP-binding</keyword>
<protein>
    <recommendedName>
        <fullName evidence="15">Riboflavin biosynthesis protein</fullName>
    </recommendedName>
    <domain>
        <recommendedName>
            <fullName evidence="15">Riboflavin kinase</fullName>
            <ecNumber evidence="15">2.7.1.26</ecNumber>
        </recommendedName>
        <alternativeName>
            <fullName evidence="15">Flavokinase</fullName>
        </alternativeName>
    </domain>
    <domain>
        <recommendedName>
            <fullName evidence="15">FMN adenylyltransferase</fullName>
            <ecNumber evidence="15">2.7.7.2</ecNumber>
        </recommendedName>
        <alternativeName>
            <fullName evidence="15">FAD pyrophosphorylase</fullName>
        </alternativeName>
        <alternativeName>
            <fullName evidence="15">FAD synthase</fullName>
        </alternativeName>
    </domain>
</protein>
<keyword evidence="9 15" id="KW-0418">Kinase</keyword>
<organism evidence="17 18">
    <name type="scientific">Prevotella illustrans</name>
    <dbReference type="NCBI Taxonomy" id="2800387"/>
    <lineage>
        <taxon>Bacteria</taxon>
        <taxon>Pseudomonadati</taxon>
        <taxon>Bacteroidota</taxon>
        <taxon>Bacteroidia</taxon>
        <taxon>Bacteroidales</taxon>
        <taxon>Prevotellaceae</taxon>
        <taxon>Prevotella</taxon>
    </lineage>
</organism>
<evidence type="ECO:0000256" key="5">
    <source>
        <dbReference type="ARBA" id="ARBA00022643"/>
    </source>
</evidence>
<evidence type="ECO:0000313" key="18">
    <source>
        <dbReference type="Proteomes" id="UP000664265"/>
    </source>
</evidence>
<evidence type="ECO:0000256" key="10">
    <source>
        <dbReference type="ARBA" id="ARBA00022827"/>
    </source>
</evidence>
<evidence type="ECO:0000256" key="1">
    <source>
        <dbReference type="ARBA" id="ARBA00002121"/>
    </source>
</evidence>
<dbReference type="EC" id="2.7.7.2" evidence="15"/>
<reference evidence="17 18" key="1">
    <citation type="submission" date="2021-01" db="EMBL/GenBank/DDBJ databases">
        <title>Prevotella A2931 sp. nov.</title>
        <authorList>
            <person name="Buhl M."/>
            <person name="Oberhettinger P."/>
        </authorList>
    </citation>
    <scope>NUCLEOTIDE SEQUENCE [LARGE SCALE GENOMIC DNA]</scope>
    <source>
        <strain evidence="17 18">A2931</strain>
    </source>
</reference>
<evidence type="ECO:0000313" key="17">
    <source>
        <dbReference type="EMBL" id="MBO1364068.1"/>
    </source>
</evidence>
<dbReference type="RefSeq" id="WP_107581998.1">
    <property type="nucleotide sequence ID" value="NZ_JAERMS010000036.1"/>
</dbReference>
<keyword evidence="8 15" id="KW-0547">Nucleotide-binding</keyword>
<evidence type="ECO:0000256" key="9">
    <source>
        <dbReference type="ARBA" id="ARBA00022777"/>
    </source>
</evidence>
<evidence type="ECO:0000256" key="3">
    <source>
        <dbReference type="ARBA" id="ARBA00005201"/>
    </source>
</evidence>
<dbReference type="Gene3D" id="2.40.30.30">
    <property type="entry name" value="Riboflavin kinase-like"/>
    <property type="match status" value="1"/>
</dbReference>
<dbReference type="Proteomes" id="UP000664265">
    <property type="component" value="Unassembled WGS sequence"/>
</dbReference>
<dbReference type="Pfam" id="PF01687">
    <property type="entry name" value="Flavokinase"/>
    <property type="match status" value="1"/>
</dbReference>
<dbReference type="InterPro" id="IPR014729">
    <property type="entry name" value="Rossmann-like_a/b/a_fold"/>
</dbReference>
<keyword evidence="10 15" id="KW-0274">FAD</keyword>
<dbReference type="PANTHER" id="PTHR22749">
    <property type="entry name" value="RIBOFLAVIN KINASE/FMN ADENYLYLTRANSFERASE"/>
    <property type="match status" value="1"/>
</dbReference>
<dbReference type="EMBL" id="JAERMS010000036">
    <property type="protein sequence ID" value="MBO1364068.1"/>
    <property type="molecule type" value="Genomic_DNA"/>
</dbReference>
<evidence type="ECO:0000256" key="8">
    <source>
        <dbReference type="ARBA" id="ARBA00022741"/>
    </source>
</evidence>
<comment type="function">
    <text evidence="1">Catalyzes the phosphorylation of riboflavin to FMN followed by the adenylation of FMN to FAD.</text>
</comment>
<evidence type="ECO:0000256" key="12">
    <source>
        <dbReference type="ARBA" id="ARBA00023268"/>
    </source>
</evidence>
<proteinExistence type="inferred from homology"/>
<keyword evidence="7 15" id="KW-0548">Nucleotidyltransferase</keyword>
<evidence type="ECO:0000256" key="11">
    <source>
        <dbReference type="ARBA" id="ARBA00022840"/>
    </source>
</evidence>
<comment type="similarity">
    <text evidence="15">Belongs to the ribF family.</text>
</comment>
<name>A0ABS3M7D2_9BACT</name>